<feature type="transmembrane region" description="Helical" evidence="1">
    <location>
        <begin position="195"/>
        <end position="215"/>
    </location>
</feature>
<dbReference type="GO" id="GO:0008237">
    <property type="term" value="F:metallopeptidase activity"/>
    <property type="evidence" value="ECO:0007669"/>
    <property type="project" value="UniProtKB-KW"/>
</dbReference>
<evidence type="ECO:0000313" key="3">
    <source>
        <dbReference type="EMBL" id="HBP29077.1"/>
    </source>
</evidence>
<keyword evidence="1" id="KW-0812">Transmembrane</keyword>
<feature type="transmembrane region" description="Helical" evidence="1">
    <location>
        <begin position="45"/>
        <end position="64"/>
    </location>
</feature>
<keyword evidence="3" id="KW-0482">Metalloprotease</keyword>
<gene>
    <name evidence="3" type="ORF">DD666_06655</name>
</gene>
<feature type="transmembrane region" description="Helical" evidence="1">
    <location>
        <begin position="114"/>
        <end position="145"/>
    </location>
</feature>
<name>A0A356LDM6_9BURK</name>
<accession>A0A356LDM6</accession>
<evidence type="ECO:0000313" key="4">
    <source>
        <dbReference type="Proteomes" id="UP000264036"/>
    </source>
</evidence>
<reference evidence="3 4" key="1">
    <citation type="journal article" date="2018" name="Nat. Biotechnol.">
        <title>A standardized bacterial taxonomy based on genome phylogeny substantially revises the tree of life.</title>
        <authorList>
            <person name="Parks D.H."/>
            <person name="Chuvochina M."/>
            <person name="Waite D.W."/>
            <person name="Rinke C."/>
            <person name="Skarshewski A."/>
            <person name="Chaumeil P.A."/>
            <person name="Hugenholtz P."/>
        </authorList>
    </citation>
    <scope>NUCLEOTIDE SEQUENCE [LARGE SCALE GENOMIC DNA]</scope>
    <source>
        <strain evidence="3">UBA10707</strain>
    </source>
</reference>
<keyword evidence="3" id="KW-0645">Protease</keyword>
<dbReference type="GO" id="GO:0080120">
    <property type="term" value="P:CAAX-box protein maturation"/>
    <property type="evidence" value="ECO:0007669"/>
    <property type="project" value="UniProtKB-ARBA"/>
</dbReference>
<dbReference type="GO" id="GO:0006508">
    <property type="term" value="P:proteolysis"/>
    <property type="evidence" value="ECO:0007669"/>
    <property type="project" value="UniProtKB-KW"/>
</dbReference>
<evidence type="ECO:0000256" key="1">
    <source>
        <dbReference type="SAM" id="Phobius"/>
    </source>
</evidence>
<organism evidence="3 4">
    <name type="scientific">Advenella kashmirensis</name>
    <dbReference type="NCBI Taxonomy" id="310575"/>
    <lineage>
        <taxon>Bacteria</taxon>
        <taxon>Pseudomonadati</taxon>
        <taxon>Pseudomonadota</taxon>
        <taxon>Betaproteobacteria</taxon>
        <taxon>Burkholderiales</taxon>
        <taxon>Alcaligenaceae</taxon>
    </lineage>
</organism>
<sequence length="246" mass="28604">MTTATFGADLKVFLRFVRRPRFTPRIAQRGGGSGWWRDWYPNVRFARMLSWVALLWFVNLFVLAPLALSAAESGGAQHRLDPDNIPWLMAVLWAPLVEEMLFRYSLRYPRAILWVLPVMMMVVFSGPSWLSAGAFILVLALLAALKFRGFVGNDQALPWRIRKLYVQWFPWIFHLSVLVFAFVHLNNFKLNDTPWWMYPVMVMPQWMTGLVLAWMRVRSGIGTSILMHMMFNGGPLLLIWLMLQGR</sequence>
<keyword evidence="3" id="KW-0378">Hydrolase</keyword>
<dbReference type="Pfam" id="PF02517">
    <property type="entry name" value="Rce1-like"/>
    <property type="match status" value="1"/>
</dbReference>
<dbReference type="AlphaFoldDB" id="A0A356LDM6"/>
<feature type="transmembrane region" description="Helical" evidence="1">
    <location>
        <begin position="221"/>
        <end position="243"/>
    </location>
</feature>
<keyword evidence="1" id="KW-0472">Membrane</keyword>
<dbReference type="EMBL" id="DOEK01000015">
    <property type="protein sequence ID" value="HBP29077.1"/>
    <property type="molecule type" value="Genomic_DNA"/>
</dbReference>
<evidence type="ECO:0000259" key="2">
    <source>
        <dbReference type="Pfam" id="PF02517"/>
    </source>
</evidence>
<dbReference type="Proteomes" id="UP000264036">
    <property type="component" value="Unassembled WGS sequence"/>
</dbReference>
<dbReference type="GO" id="GO:0004175">
    <property type="term" value="F:endopeptidase activity"/>
    <property type="evidence" value="ECO:0007669"/>
    <property type="project" value="UniProtKB-ARBA"/>
</dbReference>
<keyword evidence="1" id="KW-1133">Transmembrane helix</keyword>
<feature type="domain" description="CAAX prenyl protease 2/Lysostaphin resistance protein A-like" evidence="2">
    <location>
        <begin position="86"/>
        <end position="232"/>
    </location>
</feature>
<comment type="caution">
    <text evidence="3">The sequence shown here is derived from an EMBL/GenBank/DDBJ whole genome shotgun (WGS) entry which is preliminary data.</text>
</comment>
<feature type="transmembrane region" description="Helical" evidence="1">
    <location>
        <begin position="165"/>
        <end position="183"/>
    </location>
</feature>
<dbReference type="InterPro" id="IPR003675">
    <property type="entry name" value="Rce1/LyrA-like_dom"/>
</dbReference>
<protein>
    <submittedName>
        <fullName evidence="3">CPBP family intramembrane metalloprotease</fullName>
    </submittedName>
</protein>
<proteinExistence type="predicted"/>